<evidence type="ECO:0000313" key="3">
    <source>
        <dbReference type="Proteomes" id="UP000606786"/>
    </source>
</evidence>
<gene>
    <name evidence="2" type="ORF">CCAP1982_LOCUS12252</name>
</gene>
<keyword evidence="3" id="KW-1185">Reference proteome</keyword>
<feature type="coiled-coil region" evidence="1">
    <location>
        <begin position="52"/>
        <end position="106"/>
    </location>
</feature>
<name>A0A811UXB0_CERCA</name>
<sequence length="199" mass="23656">MEVEYERILNASNHSKEDYFQVQAVNSNLRSQLAFIIEQLFADSIVSQQKLLNEITDNHVNLRHLVADLQSNTEEKLLLAKMQRELHRANQDLSDLRFDFDQLKQKCTTTERDTEYKQQELTEIKKNFQKERNAMDIKVRFLQKSVHTLREKYAKFTPLIFLTNFVFAYTKFVKKTLQKAEGDRKDELIHPSKSQSWLQ</sequence>
<proteinExistence type="predicted"/>
<evidence type="ECO:0000313" key="2">
    <source>
        <dbReference type="EMBL" id="CAD7003819.1"/>
    </source>
</evidence>
<dbReference type="AlphaFoldDB" id="A0A811UXB0"/>
<protein>
    <submittedName>
        <fullName evidence="2">(Mediterranean fruit fly) hypothetical protein</fullName>
    </submittedName>
</protein>
<reference evidence="2" key="1">
    <citation type="submission" date="2020-11" db="EMBL/GenBank/DDBJ databases">
        <authorList>
            <person name="Whitehead M."/>
        </authorList>
    </citation>
    <scope>NUCLEOTIDE SEQUENCE</scope>
    <source>
        <strain evidence="2">EGII</strain>
    </source>
</reference>
<evidence type="ECO:0000256" key="1">
    <source>
        <dbReference type="SAM" id="Coils"/>
    </source>
</evidence>
<comment type="caution">
    <text evidence="2">The sequence shown here is derived from an EMBL/GenBank/DDBJ whole genome shotgun (WGS) entry which is preliminary data.</text>
</comment>
<keyword evidence="1" id="KW-0175">Coiled coil</keyword>
<dbReference type="Proteomes" id="UP000606786">
    <property type="component" value="Unassembled WGS sequence"/>
</dbReference>
<accession>A0A811UXB0</accession>
<dbReference type="OrthoDB" id="5919042at2759"/>
<dbReference type="EMBL" id="CAJHJT010000034">
    <property type="protein sequence ID" value="CAD7003819.1"/>
    <property type="molecule type" value="Genomic_DNA"/>
</dbReference>
<organism evidence="2 3">
    <name type="scientific">Ceratitis capitata</name>
    <name type="common">Mediterranean fruit fly</name>
    <name type="synonym">Tephritis capitata</name>
    <dbReference type="NCBI Taxonomy" id="7213"/>
    <lineage>
        <taxon>Eukaryota</taxon>
        <taxon>Metazoa</taxon>
        <taxon>Ecdysozoa</taxon>
        <taxon>Arthropoda</taxon>
        <taxon>Hexapoda</taxon>
        <taxon>Insecta</taxon>
        <taxon>Pterygota</taxon>
        <taxon>Neoptera</taxon>
        <taxon>Endopterygota</taxon>
        <taxon>Diptera</taxon>
        <taxon>Brachycera</taxon>
        <taxon>Muscomorpha</taxon>
        <taxon>Tephritoidea</taxon>
        <taxon>Tephritidae</taxon>
        <taxon>Ceratitis</taxon>
        <taxon>Ceratitis</taxon>
    </lineage>
</organism>